<comment type="caution">
    <text evidence="1">The sequence shown here is derived from an EMBL/GenBank/DDBJ whole genome shotgun (WGS) entry which is preliminary data.</text>
</comment>
<keyword evidence="2" id="KW-1185">Reference proteome</keyword>
<organism evidence="1 2">
    <name type="scientific">Clostridium neuense</name>
    <dbReference type="NCBI Taxonomy" id="1728934"/>
    <lineage>
        <taxon>Bacteria</taxon>
        <taxon>Bacillati</taxon>
        <taxon>Bacillota</taxon>
        <taxon>Clostridia</taxon>
        <taxon>Eubacteriales</taxon>
        <taxon>Clostridiaceae</taxon>
        <taxon>Clostridium</taxon>
    </lineage>
</organism>
<dbReference type="RefSeq" id="WP_406790004.1">
    <property type="nucleotide sequence ID" value="NZ_JBJIAA010000037.1"/>
</dbReference>
<dbReference type="Proteomes" id="UP001623592">
    <property type="component" value="Unassembled WGS sequence"/>
</dbReference>
<sequence>MDFIKPKNTNKENVSYKISHKTKLIVEYYAKYTEYEEDEVVDMFLQNILKDSNFVEWLKNRRSKKKINEIIFGINNNEEASNDTTYIEEDDF</sequence>
<gene>
    <name evidence="1" type="ORF">ACJDT4_23285</name>
</gene>
<protein>
    <submittedName>
        <fullName evidence="1">Uncharacterized protein</fullName>
    </submittedName>
</protein>
<proteinExistence type="predicted"/>
<accession>A0ABW8TMM4</accession>
<evidence type="ECO:0000313" key="2">
    <source>
        <dbReference type="Proteomes" id="UP001623592"/>
    </source>
</evidence>
<name>A0ABW8TMM4_9CLOT</name>
<dbReference type="EMBL" id="JBJIAA010000037">
    <property type="protein sequence ID" value="MFL0253335.1"/>
    <property type="molecule type" value="Genomic_DNA"/>
</dbReference>
<evidence type="ECO:0000313" key="1">
    <source>
        <dbReference type="EMBL" id="MFL0253335.1"/>
    </source>
</evidence>
<reference evidence="1 2" key="1">
    <citation type="submission" date="2024-11" db="EMBL/GenBank/DDBJ databases">
        <authorList>
            <person name="Heng Y.C."/>
            <person name="Lim A.C.H."/>
            <person name="Lee J.K.Y."/>
            <person name="Kittelmann S."/>
        </authorList>
    </citation>
    <scope>NUCLEOTIDE SEQUENCE [LARGE SCALE GENOMIC DNA]</scope>
    <source>
        <strain evidence="1 2">WILCCON 0114</strain>
    </source>
</reference>